<dbReference type="FunFam" id="3.40.50.720:FF:000068">
    <property type="entry name" value="Sorbitol dehydrogenase"/>
    <property type="match status" value="1"/>
</dbReference>
<feature type="transmembrane region" description="Helical" evidence="8">
    <location>
        <begin position="766"/>
        <end position="784"/>
    </location>
</feature>
<dbReference type="InterPro" id="IPR002328">
    <property type="entry name" value="ADH_Zn_CS"/>
</dbReference>
<gene>
    <name evidence="10" type="primary">SDH</name>
    <name evidence="10" type="ORF">SDJN03_24324</name>
</gene>
<feature type="transmembrane region" description="Helical" evidence="8">
    <location>
        <begin position="651"/>
        <end position="669"/>
    </location>
</feature>
<dbReference type="Proteomes" id="UP000685013">
    <property type="component" value="Chromosome 16"/>
</dbReference>
<evidence type="ECO:0000313" key="10">
    <source>
        <dbReference type="EMBL" id="KAG6576750.1"/>
    </source>
</evidence>
<protein>
    <submittedName>
        <fullName evidence="10">Sorbitol dehydrogenase</fullName>
    </submittedName>
</protein>
<dbReference type="CDD" id="cd05285">
    <property type="entry name" value="sorbitol_DH"/>
    <property type="match status" value="1"/>
</dbReference>
<keyword evidence="8" id="KW-1133">Transmembrane helix</keyword>
<feature type="transmembrane region" description="Helical" evidence="8">
    <location>
        <begin position="706"/>
        <end position="728"/>
    </location>
</feature>
<dbReference type="PANTHER" id="PTHR43161:SF9">
    <property type="entry name" value="SORBITOL DEHYDROGENASE"/>
    <property type="match status" value="1"/>
</dbReference>
<feature type="domain" description="Enoyl reductase (ER)" evidence="9">
    <location>
        <begin position="45"/>
        <end position="384"/>
    </location>
</feature>
<evidence type="ECO:0000256" key="4">
    <source>
        <dbReference type="ARBA" id="ARBA00022833"/>
    </source>
</evidence>
<keyword evidence="3 7" id="KW-0479">Metal-binding</keyword>
<feature type="non-terminal residue" evidence="10">
    <location>
        <position position="1"/>
    </location>
</feature>
<dbReference type="PROSITE" id="PS00059">
    <property type="entry name" value="ADH_ZINC"/>
    <property type="match status" value="1"/>
</dbReference>
<dbReference type="GO" id="GO:0008270">
    <property type="term" value="F:zinc ion binding"/>
    <property type="evidence" value="ECO:0007669"/>
    <property type="project" value="InterPro"/>
</dbReference>
<feature type="transmembrane region" description="Helical" evidence="8">
    <location>
        <begin position="735"/>
        <end position="754"/>
    </location>
</feature>
<keyword evidence="11" id="KW-1185">Reference proteome</keyword>
<dbReference type="PANTHER" id="PTHR43161">
    <property type="entry name" value="SORBITOL DEHYDROGENASE"/>
    <property type="match status" value="1"/>
</dbReference>
<keyword evidence="6" id="KW-0520">NAD</keyword>
<keyword evidence="8" id="KW-0472">Membrane</keyword>
<dbReference type="InterPro" id="IPR013154">
    <property type="entry name" value="ADH-like_N"/>
</dbReference>
<dbReference type="SMART" id="SM00829">
    <property type="entry name" value="PKS_ER"/>
    <property type="match status" value="1"/>
</dbReference>
<dbReference type="Pfam" id="PF00107">
    <property type="entry name" value="ADH_zinc_N"/>
    <property type="match status" value="1"/>
</dbReference>
<feature type="transmembrane region" description="Helical" evidence="8">
    <location>
        <begin position="608"/>
        <end position="631"/>
    </location>
</feature>
<dbReference type="GO" id="GO:0016616">
    <property type="term" value="F:oxidoreductase activity, acting on the CH-OH group of donors, NAD or NADP as acceptor"/>
    <property type="evidence" value="ECO:0007669"/>
    <property type="project" value="InterPro"/>
</dbReference>
<dbReference type="Pfam" id="PF08240">
    <property type="entry name" value="ADH_N"/>
    <property type="match status" value="1"/>
</dbReference>
<evidence type="ECO:0000256" key="1">
    <source>
        <dbReference type="ARBA" id="ARBA00001947"/>
    </source>
</evidence>
<evidence type="ECO:0000313" key="11">
    <source>
        <dbReference type="Proteomes" id="UP000685013"/>
    </source>
</evidence>
<keyword evidence="8" id="KW-0812">Transmembrane</keyword>
<comment type="cofactor">
    <cofactor evidence="1 7">
        <name>Zn(2+)</name>
        <dbReference type="ChEBI" id="CHEBI:29105"/>
    </cofactor>
</comment>
<evidence type="ECO:0000256" key="5">
    <source>
        <dbReference type="ARBA" id="ARBA00023002"/>
    </source>
</evidence>
<feature type="transmembrane region" description="Helical" evidence="8">
    <location>
        <begin position="681"/>
        <end position="700"/>
    </location>
</feature>
<keyword evidence="5" id="KW-0560">Oxidoreductase</keyword>
<dbReference type="InterPro" id="IPR007217">
    <property type="entry name" value="Per1-like"/>
</dbReference>
<proteinExistence type="inferred from homology"/>
<dbReference type="InterPro" id="IPR020843">
    <property type="entry name" value="ER"/>
</dbReference>
<organism evidence="10 11">
    <name type="scientific">Cucurbita argyrosperma subsp. sororia</name>
    <dbReference type="NCBI Taxonomy" id="37648"/>
    <lineage>
        <taxon>Eukaryota</taxon>
        <taxon>Viridiplantae</taxon>
        <taxon>Streptophyta</taxon>
        <taxon>Embryophyta</taxon>
        <taxon>Tracheophyta</taxon>
        <taxon>Spermatophyta</taxon>
        <taxon>Magnoliopsida</taxon>
        <taxon>eudicotyledons</taxon>
        <taxon>Gunneridae</taxon>
        <taxon>Pentapetalae</taxon>
        <taxon>rosids</taxon>
        <taxon>fabids</taxon>
        <taxon>Cucurbitales</taxon>
        <taxon>Cucurbitaceae</taxon>
        <taxon>Cucurbiteae</taxon>
        <taxon>Cucurbita</taxon>
    </lineage>
</organism>
<comment type="similarity">
    <text evidence="2 7">Belongs to the zinc-containing alcohol dehydrogenase family.</text>
</comment>
<evidence type="ECO:0000256" key="3">
    <source>
        <dbReference type="ARBA" id="ARBA00022723"/>
    </source>
</evidence>
<evidence type="ECO:0000259" key="9">
    <source>
        <dbReference type="SMART" id="SM00829"/>
    </source>
</evidence>
<sequence>MHWFTGSITLVQYKYPPDAFIFSKAELSQAILIVLDDRTYIEFYKTFESILQDSPFHLPPLGPHDVRVKMKAVGICGSDVHYLKTLRCAHFVVREPMVIGHECAGIIAEVGAEVKHLVPGDRVALEPGISCWRCDLCKDGRYNLCPEMKFFATPPVHGSLANEVVHPADLCFKLPENVSLEEGAMCEPLSVGVHACRRANVGPETNVLVMGAGPIGLVTMMAARAFGAPRIVIVDVDDFRLSVAKDLGADEVIKVSIDIQDVDQDVAQIQKAMKAEVDVSLDCAGFNKTMSTALSATRAGGKVCLVGMGHNEMTVPLTPAAAREVDVIGVFRYKNTWPLCLEFIRSGKINVKPLITHRFGFSQKEVEDAFETSACGGNAIKPVISFSISRYHYFQYDDQGRTGTGSLMAAKFQSLFVKMDSLPEFSHGNMNEVFFSSQFSFLSLPYERIGNLTLLAIHGAFPLNSLQFPLHLPLTFRPYLMAPLPHCPLLLAFSFFFFFLFFFHPVCASPGDSDPIYKDCVVQCEKSGCAGDKCFQHCKFSSDGKPVDGPWYLQEPLYLRWKQWDCQTDCRYHCMLAREEERSNVGDKPVKYHGKWPFRRVYGIQEPVAVALASLNLAVQFHGWISFFILIYYKLPLKPNKKTYYEYTGLWHIYGILAMNSCFWNAAFHSRDVELTEKLDCSSAAAFVGFSLIVAILRALNVRVEAARVMVSAPIISFVTTHILYLNFYKLDYGLNTKVCLVMSITQLLIWAVWAVLSRHPSQCKLWMLVFGGAVAMLLEAFDFPPYAGYVDAHALWHATSIPLSYIWWSFVRDDAEFRTAALLKKAE</sequence>
<evidence type="ECO:0000256" key="8">
    <source>
        <dbReference type="SAM" id="Phobius"/>
    </source>
</evidence>
<name>A0AAV6M6T9_9ROSI</name>
<dbReference type="AlphaFoldDB" id="A0AAV6M6T9"/>
<dbReference type="GO" id="GO:0016020">
    <property type="term" value="C:membrane"/>
    <property type="evidence" value="ECO:0007669"/>
    <property type="project" value="GOC"/>
</dbReference>
<evidence type="ECO:0000256" key="6">
    <source>
        <dbReference type="ARBA" id="ARBA00023027"/>
    </source>
</evidence>
<dbReference type="InterPro" id="IPR045306">
    <property type="entry name" value="SDH-like"/>
</dbReference>
<comment type="caution">
    <text evidence="10">The sequence shown here is derived from an EMBL/GenBank/DDBJ whole genome shotgun (WGS) entry which is preliminary data.</text>
</comment>
<reference evidence="10 11" key="1">
    <citation type="journal article" date="2021" name="Hortic Res">
        <title>The domestication of Cucurbita argyrosperma as revealed by the genome of its wild relative.</title>
        <authorList>
            <person name="Barrera-Redondo J."/>
            <person name="Sanchez-de la Vega G."/>
            <person name="Aguirre-Liguori J.A."/>
            <person name="Castellanos-Morales G."/>
            <person name="Gutierrez-Guerrero Y.T."/>
            <person name="Aguirre-Dugua X."/>
            <person name="Aguirre-Planter E."/>
            <person name="Tenaillon M.I."/>
            <person name="Lira-Saade R."/>
            <person name="Eguiarte L.E."/>
        </authorList>
    </citation>
    <scope>NUCLEOTIDE SEQUENCE [LARGE SCALE GENOMIC DNA]</scope>
    <source>
        <strain evidence="10">JBR-2021</strain>
    </source>
</reference>
<dbReference type="EMBL" id="JAGKQH010000016">
    <property type="protein sequence ID" value="KAG6576750.1"/>
    <property type="molecule type" value="Genomic_DNA"/>
</dbReference>
<dbReference type="GO" id="GO:0006506">
    <property type="term" value="P:GPI anchor biosynthetic process"/>
    <property type="evidence" value="ECO:0007669"/>
    <property type="project" value="InterPro"/>
</dbReference>
<keyword evidence="4 7" id="KW-0862">Zinc</keyword>
<evidence type="ECO:0000256" key="7">
    <source>
        <dbReference type="RuleBase" id="RU361277"/>
    </source>
</evidence>
<evidence type="ECO:0000256" key="2">
    <source>
        <dbReference type="ARBA" id="ARBA00008072"/>
    </source>
</evidence>
<accession>A0AAV6M6T9</accession>
<dbReference type="Pfam" id="PF04080">
    <property type="entry name" value="Per1"/>
    <property type="match status" value="1"/>
</dbReference>
<dbReference type="InterPro" id="IPR013149">
    <property type="entry name" value="ADH-like_C"/>
</dbReference>